<comment type="caution">
    <text evidence="2">The sequence shown here is derived from an EMBL/GenBank/DDBJ whole genome shotgun (WGS) entry which is preliminary data.</text>
</comment>
<protein>
    <submittedName>
        <fullName evidence="2">Uncharacterized protein</fullName>
    </submittedName>
</protein>
<feature type="region of interest" description="Disordered" evidence="1">
    <location>
        <begin position="1"/>
        <end position="58"/>
    </location>
</feature>
<feature type="compositionally biased region" description="Basic and acidic residues" evidence="1">
    <location>
        <begin position="41"/>
        <end position="58"/>
    </location>
</feature>
<reference evidence="2 3" key="1">
    <citation type="submission" date="2019-10" db="EMBL/GenBank/DDBJ databases">
        <title>Whole genome shotgun sequence of Acrocarpospora corrugata NBRC 13972.</title>
        <authorList>
            <person name="Ichikawa N."/>
            <person name="Kimura A."/>
            <person name="Kitahashi Y."/>
            <person name="Komaki H."/>
            <person name="Oguchi A."/>
        </authorList>
    </citation>
    <scope>NUCLEOTIDE SEQUENCE [LARGE SCALE GENOMIC DNA]</scope>
    <source>
        <strain evidence="2 3">NBRC 13972</strain>
    </source>
</reference>
<dbReference type="EMBL" id="BLAD01000035">
    <property type="protein sequence ID" value="GER98191.1"/>
    <property type="molecule type" value="Genomic_DNA"/>
</dbReference>
<proteinExistence type="predicted"/>
<accession>A0A5M3VRG3</accession>
<organism evidence="2 3">
    <name type="scientific">Acrocarpospora corrugata</name>
    <dbReference type="NCBI Taxonomy" id="35763"/>
    <lineage>
        <taxon>Bacteria</taxon>
        <taxon>Bacillati</taxon>
        <taxon>Actinomycetota</taxon>
        <taxon>Actinomycetes</taxon>
        <taxon>Streptosporangiales</taxon>
        <taxon>Streptosporangiaceae</taxon>
        <taxon>Acrocarpospora</taxon>
    </lineage>
</organism>
<keyword evidence="3" id="KW-1185">Reference proteome</keyword>
<evidence type="ECO:0000313" key="2">
    <source>
        <dbReference type="EMBL" id="GER98191.1"/>
    </source>
</evidence>
<evidence type="ECO:0000256" key="1">
    <source>
        <dbReference type="SAM" id="MobiDB-lite"/>
    </source>
</evidence>
<dbReference type="Proteomes" id="UP000334990">
    <property type="component" value="Unassembled WGS sequence"/>
</dbReference>
<gene>
    <name evidence="2" type="ORF">Acor_02530</name>
</gene>
<dbReference type="AlphaFoldDB" id="A0A5M3VRG3"/>
<sequence length="58" mass="6241">MGVTNIDGPGTRPSRAVHRQIRGILTPPRGSHPASPPAIGTRDRTPGRFLCRRDSALL</sequence>
<name>A0A5M3VRG3_9ACTN</name>
<evidence type="ECO:0000313" key="3">
    <source>
        <dbReference type="Proteomes" id="UP000334990"/>
    </source>
</evidence>